<evidence type="ECO:0000256" key="7">
    <source>
        <dbReference type="ARBA" id="ARBA00023128"/>
    </source>
</evidence>
<dbReference type="InterPro" id="IPR019603">
    <property type="entry name" value="Tom5"/>
</dbReference>
<dbReference type="Pfam" id="PF10642">
    <property type="entry name" value="Tom5"/>
    <property type="match status" value="1"/>
</dbReference>
<evidence type="ECO:0000313" key="11">
    <source>
        <dbReference type="Proteomes" id="UP000244722"/>
    </source>
</evidence>
<dbReference type="AlphaFoldDB" id="A0A2T6ZKG1"/>
<comment type="subcellular location">
    <subcellularLocation>
        <location evidence="1">Mitochondrion outer membrane</location>
        <topology evidence="1">Single-pass membrane protein</topology>
    </subcellularLocation>
</comment>
<dbReference type="GO" id="GO:0005741">
    <property type="term" value="C:mitochondrial outer membrane"/>
    <property type="evidence" value="ECO:0007669"/>
    <property type="project" value="UniProtKB-SubCell"/>
</dbReference>
<proteinExistence type="inferred from homology"/>
<keyword evidence="4" id="KW-1000">Mitochondrion outer membrane</keyword>
<keyword evidence="8" id="KW-0472">Membrane</keyword>
<keyword evidence="6" id="KW-1133">Transmembrane helix</keyword>
<evidence type="ECO:0000256" key="5">
    <source>
        <dbReference type="ARBA" id="ARBA00022927"/>
    </source>
</evidence>
<evidence type="ECO:0000256" key="8">
    <source>
        <dbReference type="ARBA" id="ARBA00023136"/>
    </source>
</evidence>
<gene>
    <name evidence="10" type="ORF">B9Z19DRAFT_1130490</name>
</gene>
<reference evidence="10 11" key="1">
    <citation type="submission" date="2017-04" db="EMBL/GenBank/DDBJ databases">
        <title>Draft genome sequence of Tuber borchii Vittad., a whitish edible truffle.</title>
        <authorList>
            <consortium name="DOE Joint Genome Institute"/>
            <person name="Murat C."/>
            <person name="Kuo A."/>
            <person name="Barry K.W."/>
            <person name="Clum A."/>
            <person name="Dockter R.B."/>
            <person name="Fauchery L."/>
            <person name="Iotti M."/>
            <person name="Kohler A."/>
            <person name="Labutti K."/>
            <person name="Lindquist E.A."/>
            <person name="Lipzen A."/>
            <person name="Ohm R.A."/>
            <person name="Wang M."/>
            <person name="Grigoriev I.V."/>
            <person name="Zambonelli A."/>
            <person name="Martin F.M."/>
        </authorList>
    </citation>
    <scope>NUCLEOTIDE SEQUENCE [LARGE SCALE GENOMIC DNA]</scope>
    <source>
        <strain evidence="10 11">Tbo3840</strain>
    </source>
</reference>
<comment type="caution">
    <text evidence="10">The sequence shown here is derived from an EMBL/GenBank/DDBJ whole genome shotgun (WGS) entry which is preliminary data.</text>
</comment>
<name>A0A2T6ZKG1_TUBBO</name>
<keyword evidence="11" id="KW-1185">Reference proteome</keyword>
<protein>
    <submittedName>
        <fullName evidence="10">Mitochondrial outer membrane translocase complex, subunit Tom5</fullName>
    </submittedName>
</protein>
<evidence type="ECO:0000256" key="4">
    <source>
        <dbReference type="ARBA" id="ARBA00022787"/>
    </source>
</evidence>
<dbReference type="GO" id="GO:0006626">
    <property type="term" value="P:protein targeting to mitochondrion"/>
    <property type="evidence" value="ECO:0007669"/>
    <property type="project" value="UniProtKB-ARBA"/>
</dbReference>
<dbReference type="EMBL" id="NESQ01000208">
    <property type="protein sequence ID" value="PUU75972.1"/>
    <property type="molecule type" value="Genomic_DNA"/>
</dbReference>
<dbReference type="GO" id="GO:0015031">
    <property type="term" value="P:protein transport"/>
    <property type="evidence" value="ECO:0007669"/>
    <property type="project" value="UniProtKB-KW"/>
</dbReference>
<evidence type="ECO:0000256" key="1">
    <source>
        <dbReference type="ARBA" id="ARBA00004572"/>
    </source>
</evidence>
<organism evidence="10 11">
    <name type="scientific">Tuber borchii</name>
    <name type="common">White truffle</name>
    <dbReference type="NCBI Taxonomy" id="42251"/>
    <lineage>
        <taxon>Eukaryota</taxon>
        <taxon>Fungi</taxon>
        <taxon>Dikarya</taxon>
        <taxon>Ascomycota</taxon>
        <taxon>Pezizomycotina</taxon>
        <taxon>Pezizomycetes</taxon>
        <taxon>Pezizales</taxon>
        <taxon>Tuberaceae</taxon>
        <taxon>Tuber</taxon>
    </lineage>
</organism>
<evidence type="ECO:0000313" key="10">
    <source>
        <dbReference type="EMBL" id="PUU75972.1"/>
    </source>
</evidence>
<sequence length="49" mass="5368">MFGAGPPPPSAAEIREQEREAKDAIQGAVKIGILLYLSPFVIDYVKSFF</sequence>
<keyword evidence="5" id="KW-0653">Protein transport</keyword>
<keyword evidence="3" id="KW-0812">Transmembrane</keyword>
<dbReference type="Proteomes" id="UP000244722">
    <property type="component" value="Unassembled WGS sequence"/>
</dbReference>
<evidence type="ECO:0000256" key="9">
    <source>
        <dbReference type="ARBA" id="ARBA00025716"/>
    </source>
</evidence>
<evidence type="ECO:0000256" key="2">
    <source>
        <dbReference type="ARBA" id="ARBA00022448"/>
    </source>
</evidence>
<accession>A0A2T6ZKG1</accession>
<evidence type="ECO:0000256" key="3">
    <source>
        <dbReference type="ARBA" id="ARBA00022692"/>
    </source>
</evidence>
<keyword evidence="2" id="KW-0813">Transport</keyword>
<evidence type="ECO:0000256" key="6">
    <source>
        <dbReference type="ARBA" id="ARBA00022989"/>
    </source>
</evidence>
<keyword evidence="7" id="KW-0496">Mitochondrion</keyword>
<dbReference type="OrthoDB" id="4150500at2759"/>
<comment type="similarity">
    <text evidence="9">Belongs to the Tom5 family.</text>
</comment>